<dbReference type="Pfam" id="PF21522">
    <property type="entry name" value="MreB-like_C"/>
    <property type="match status" value="1"/>
</dbReference>
<dbReference type="KEGG" id="cbei:LF65_02303"/>
<evidence type="ECO:0000313" key="4">
    <source>
        <dbReference type="Proteomes" id="UP000031866"/>
    </source>
</evidence>
<dbReference type="AlphaFoldDB" id="A0A0B5Q9I2"/>
<reference evidence="4" key="1">
    <citation type="submission" date="2014-12" db="EMBL/GenBank/DDBJ databases">
        <title>Genome sequence of Clostridium beijerinckii strain 59B.</title>
        <authorList>
            <person name="Little G.T."/>
            <person name="Minton N.P."/>
        </authorList>
    </citation>
    <scope>NUCLEOTIDE SEQUENCE [LARGE SCALE GENOMIC DNA]</scope>
    <source>
        <strain evidence="4">59B</strain>
    </source>
</reference>
<dbReference type="Proteomes" id="UP000031866">
    <property type="component" value="Chromosome"/>
</dbReference>
<feature type="domain" description="Actin homologue MreB-like C-terminal" evidence="2">
    <location>
        <begin position="149"/>
        <end position="265"/>
    </location>
</feature>
<evidence type="ECO:0008006" key="5">
    <source>
        <dbReference type="Google" id="ProtNLM"/>
    </source>
</evidence>
<evidence type="ECO:0000259" key="1">
    <source>
        <dbReference type="Pfam" id="PF17989"/>
    </source>
</evidence>
<dbReference type="Gene3D" id="3.30.420.40">
    <property type="match status" value="2"/>
</dbReference>
<dbReference type="InterPro" id="IPR040607">
    <property type="entry name" value="ALP_N"/>
</dbReference>
<dbReference type="OrthoDB" id="1883643at2"/>
<dbReference type="InterPro" id="IPR043129">
    <property type="entry name" value="ATPase_NBD"/>
</dbReference>
<evidence type="ECO:0000313" key="3">
    <source>
        <dbReference type="EMBL" id="AJG98889.1"/>
    </source>
</evidence>
<dbReference type="RefSeq" id="WP_041896182.1">
    <property type="nucleotide sequence ID" value="NZ_CP010086.2"/>
</dbReference>
<accession>A0A0B5Q9I2</accession>
<feature type="domain" description="Actin-like protein N-terminal" evidence="1">
    <location>
        <begin position="8"/>
        <end position="138"/>
    </location>
</feature>
<name>A0A0B5Q9I2_CLOBE</name>
<dbReference type="InterPro" id="IPR049067">
    <property type="entry name" value="MreB-like_C"/>
</dbReference>
<evidence type="ECO:0000259" key="2">
    <source>
        <dbReference type="Pfam" id="PF21522"/>
    </source>
</evidence>
<dbReference type="STRING" id="1520.LF65_02303"/>
<proteinExistence type="predicted"/>
<protein>
    <recommendedName>
        <fullName evidence="5">Actin-like protein N-terminal domain-containing protein</fullName>
    </recommendedName>
</protein>
<dbReference type="Pfam" id="PF17989">
    <property type="entry name" value="ALP_N"/>
    <property type="match status" value="1"/>
</dbReference>
<organism evidence="3 4">
    <name type="scientific">Clostridium beijerinckii</name>
    <name type="common">Clostridium MP</name>
    <dbReference type="NCBI Taxonomy" id="1520"/>
    <lineage>
        <taxon>Bacteria</taxon>
        <taxon>Bacillati</taxon>
        <taxon>Bacillota</taxon>
        <taxon>Clostridia</taxon>
        <taxon>Eubacteriales</taxon>
        <taxon>Clostridiaceae</taxon>
        <taxon>Clostridium</taxon>
    </lineage>
</organism>
<dbReference type="SUPFAM" id="SSF53067">
    <property type="entry name" value="Actin-like ATPase domain"/>
    <property type="match status" value="2"/>
</dbReference>
<gene>
    <name evidence="3" type="ORF">LF65_02303</name>
</gene>
<sequence length="296" mass="33423">MKDYEILGIDIGNCTTKTSTGIIFDSKITDIEPLGKSDMLFMDKKTYWLGEGNYDTTYKKVDKQSYLKLLYGAIGLSEQSSNKIINNCIVLGLPLSQFKEDKMSLVNMVLANREKIIRINNTEKQIIIQDVEVFPEGVVTLPDDYEGIVIDIGGRTTDCALVVNERGRRRVLNPISLPTGTINLYKDFINKVNNKFSLDLGMNDAERLMLNGLYLDGKRTNINFAVEVYKQFVDSLISRLQVEYSLRTNRISLTGGGALLVYEQIRDRLGDGVTLQDRPTLANARAYYELGCSIWQ</sequence>
<dbReference type="EMBL" id="CP010086">
    <property type="protein sequence ID" value="AJG98889.1"/>
    <property type="molecule type" value="Genomic_DNA"/>
</dbReference>